<accession>A0A6H9VA93</accession>
<name>A0A6H9VA93_9ACTN</name>
<dbReference type="Proteomes" id="UP000442707">
    <property type="component" value="Unassembled WGS sequence"/>
</dbReference>
<keyword evidence="2" id="KW-1185">Reference proteome</keyword>
<dbReference type="Gene3D" id="1.25.10.10">
    <property type="entry name" value="Leucine-rich Repeat Variant"/>
    <property type="match status" value="1"/>
</dbReference>
<gene>
    <name evidence="1" type="ORF">F7R91_00710</name>
</gene>
<protein>
    <submittedName>
        <fullName evidence="1">HEAT repeat domain-containing protein</fullName>
    </submittedName>
</protein>
<organism evidence="1 2">
    <name type="scientific">Streptomyces luteolifulvus</name>
    <dbReference type="NCBI Taxonomy" id="2615112"/>
    <lineage>
        <taxon>Bacteria</taxon>
        <taxon>Bacillati</taxon>
        <taxon>Actinomycetota</taxon>
        <taxon>Actinomycetes</taxon>
        <taxon>Kitasatosporales</taxon>
        <taxon>Streptomycetaceae</taxon>
        <taxon>Streptomyces</taxon>
    </lineage>
</organism>
<proteinExistence type="predicted"/>
<dbReference type="InterPro" id="IPR011989">
    <property type="entry name" value="ARM-like"/>
</dbReference>
<evidence type="ECO:0000313" key="2">
    <source>
        <dbReference type="Proteomes" id="UP000442707"/>
    </source>
</evidence>
<dbReference type="EMBL" id="VZRB01000001">
    <property type="protein sequence ID" value="KAB1150552.1"/>
    <property type="molecule type" value="Genomic_DNA"/>
</dbReference>
<evidence type="ECO:0000313" key="1">
    <source>
        <dbReference type="EMBL" id="KAB1150552.1"/>
    </source>
</evidence>
<dbReference type="RefSeq" id="WP_150943315.1">
    <property type="nucleotide sequence ID" value="NZ_VZRB01000001.1"/>
</dbReference>
<sequence length="187" mass="20495">MTGTTERLVIKPSCTSDDVDFVSMQRGWILKKAQIQEAGAYVDSWVTLDRKTEIHLVDDRPIGTRYFTLHGPGSAEIARQIREDCDVWSAREALADLRGASTRDEKLRAVFAAAVSATEADADDLIREFGTAARDSDAGVRQSVIIATGYFPHPGLVDLVGELRDGDPVEHVRRNAQILLDGLSEGN</sequence>
<dbReference type="AlphaFoldDB" id="A0A6H9VA93"/>
<comment type="caution">
    <text evidence="1">The sequence shown here is derived from an EMBL/GenBank/DDBJ whole genome shotgun (WGS) entry which is preliminary data.</text>
</comment>
<reference evidence="1 2" key="1">
    <citation type="submission" date="2019-09" db="EMBL/GenBank/DDBJ databases">
        <title>Screening of Novel Bioactive Compounds from Soil-Associated.</title>
        <authorList>
            <person name="Zhao S."/>
        </authorList>
    </citation>
    <scope>NUCLEOTIDE SEQUENCE [LARGE SCALE GENOMIC DNA]</scope>
    <source>
        <strain evidence="1 2">HIT-DPA4</strain>
    </source>
</reference>